<sequence length="149" mass="16376">MRLMDMSSRLVQDQGSREHGGPHGAHQASRERTDLNSEEGVTVDAQKIENLSGKQVISLSRDRVTSSLQRKAAPGRVHELNGMLVPVRSRELLDPDSLEDNIGRPAPVGNRGDADYDETREFLSSEMYPKAPPEHMPSSFSVPAKSQAS</sequence>
<proteinExistence type="predicted"/>
<feature type="compositionally biased region" description="Polar residues" evidence="1">
    <location>
        <begin position="138"/>
        <end position="149"/>
    </location>
</feature>
<organism evidence="2 3">
    <name type="scientific">Perca flavescens</name>
    <name type="common">American yellow perch</name>
    <name type="synonym">Morone flavescens</name>
    <dbReference type="NCBI Taxonomy" id="8167"/>
    <lineage>
        <taxon>Eukaryota</taxon>
        <taxon>Metazoa</taxon>
        <taxon>Chordata</taxon>
        <taxon>Craniata</taxon>
        <taxon>Vertebrata</taxon>
        <taxon>Euteleostomi</taxon>
        <taxon>Actinopterygii</taxon>
        <taxon>Neopterygii</taxon>
        <taxon>Teleostei</taxon>
        <taxon>Neoteleostei</taxon>
        <taxon>Acanthomorphata</taxon>
        <taxon>Eupercaria</taxon>
        <taxon>Perciformes</taxon>
        <taxon>Percoidei</taxon>
        <taxon>Percidae</taxon>
        <taxon>Percinae</taxon>
        <taxon>Perca</taxon>
    </lineage>
</organism>
<dbReference type="Proteomes" id="UP000295070">
    <property type="component" value="Chromosome 6"/>
</dbReference>
<dbReference type="EMBL" id="SCKG01000006">
    <property type="protein sequence ID" value="TDH11940.1"/>
    <property type="molecule type" value="Genomic_DNA"/>
</dbReference>
<accession>A0A484DBH9</accession>
<evidence type="ECO:0000256" key="1">
    <source>
        <dbReference type="SAM" id="MobiDB-lite"/>
    </source>
</evidence>
<keyword evidence="3" id="KW-1185">Reference proteome</keyword>
<feature type="region of interest" description="Disordered" evidence="1">
    <location>
        <begin position="1"/>
        <end position="72"/>
    </location>
</feature>
<gene>
    <name evidence="2" type="ORF">EPR50_G00066100</name>
</gene>
<feature type="compositionally biased region" description="Basic and acidic residues" evidence="1">
    <location>
        <begin position="112"/>
        <end position="123"/>
    </location>
</feature>
<feature type="region of interest" description="Disordered" evidence="1">
    <location>
        <begin position="95"/>
        <end position="149"/>
    </location>
</feature>
<reference evidence="2 3" key="1">
    <citation type="submission" date="2019-01" db="EMBL/GenBank/DDBJ databases">
        <title>A chromosome-scale genome assembly of the yellow perch, Perca flavescens.</title>
        <authorList>
            <person name="Feron R."/>
            <person name="Morvezen R."/>
            <person name="Bestin A."/>
            <person name="Haffray P."/>
            <person name="Klopp C."/>
            <person name="Zahm M."/>
            <person name="Cabau C."/>
            <person name="Roques C."/>
            <person name="Donnadieu C."/>
            <person name="Bouchez O."/>
            <person name="Christie M."/>
            <person name="Larson W."/>
            <person name="Guiguen Y."/>
        </authorList>
    </citation>
    <scope>NUCLEOTIDE SEQUENCE [LARGE SCALE GENOMIC DNA]</scope>
    <source>
        <strain evidence="2">YP-PL-M2</strain>
        <tissue evidence="2">Blood</tissue>
    </source>
</reference>
<evidence type="ECO:0000313" key="3">
    <source>
        <dbReference type="Proteomes" id="UP000295070"/>
    </source>
</evidence>
<protein>
    <submittedName>
        <fullName evidence="2">Uncharacterized protein</fullName>
    </submittedName>
</protein>
<name>A0A484DBH9_PERFV</name>
<evidence type="ECO:0000313" key="2">
    <source>
        <dbReference type="EMBL" id="TDH11940.1"/>
    </source>
</evidence>
<dbReference type="AlphaFoldDB" id="A0A484DBH9"/>
<comment type="caution">
    <text evidence="2">The sequence shown here is derived from an EMBL/GenBank/DDBJ whole genome shotgun (WGS) entry which is preliminary data.</text>
</comment>